<name>A0ACC3BK93_PYRYE</name>
<evidence type="ECO:0000313" key="2">
    <source>
        <dbReference type="Proteomes" id="UP000798662"/>
    </source>
</evidence>
<gene>
    <name evidence="1" type="ORF">I4F81_000969</name>
</gene>
<evidence type="ECO:0000313" key="1">
    <source>
        <dbReference type="EMBL" id="KAK1858361.1"/>
    </source>
</evidence>
<keyword evidence="2" id="KW-1185">Reference proteome</keyword>
<accession>A0ACC3BK93</accession>
<comment type="caution">
    <text evidence="1">The sequence shown here is derived from an EMBL/GenBank/DDBJ whole genome shotgun (WGS) entry which is preliminary data.</text>
</comment>
<dbReference type="EMBL" id="CM020618">
    <property type="protein sequence ID" value="KAK1858361.1"/>
    <property type="molecule type" value="Genomic_DNA"/>
</dbReference>
<organism evidence="1 2">
    <name type="scientific">Pyropia yezoensis</name>
    <name type="common">Susabi-nori</name>
    <name type="synonym">Porphyra yezoensis</name>
    <dbReference type="NCBI Taxonomy" id="2788"/>
    <lineage>
        <taxon>Eukaryota</taxon>
        <taxon>Rhodophyta</taxon>
        <taxon>Bangiophyceae</taxon>
        <taxon>Bangiales</taxon>
        <taxon>Bangiaceae</taxon>
        <taxon>Pyropia</taxon>
    </lineage>
</organism>
<sequence>MPPAGAPLRRAVVLLSGGLDSATALAMTLATGARVRTLSFDYGQRHRAELDAAAALAAASAGAGVEDHRVATIDLAAFGGSSLLRLPPGGVGDTAAAVGRGAGWEGDLQVPKDRDLSATTGSGGGGGGGGEGGGGGGQGGGGGGGGGADGGHGGDTAIPNTYVPARNTIFLAYALGLAEVSRASSIVIGANAVDYSGYPDCRPAYFDAWRPLAAVATAAAVTPGGGGAVAIETPLLHMSKADIVREGLRLGVDFAATHSCYDPVGGRGGEGGGGGGRVAAVMRAACGRRRLRRWALAATRRWCGGRRSRGKGGGGGRPAAPAHAWQFLGGRGRGGAFCSSLSMGRRWPAGGNGWLVKVSGAVAVTVAVAVAVALAWAVAVAMGMAGERECERACGRAGGRGDRAGRWGGQRGGGPPRPAGGVWTALPVVAEWRRRR</sequence>
<dbReference type="Proteomes" id="UP000798662">
    <property type="component" value="Chromosome 1"/>
</dbReference>
<proteinExistence type="predicted"/>
<protein>
    <submittedName>
        <fullName evidence="1">Uncharacterized protein</fullName>
    </submittedName>
</protein>
<reference evidence="1" key="1">
    <citation type="submission" date="2019-11" db="EMBL/GenBank/DDBJ databases">
        <title>Nori genome reveals adaptations in red seaweeds to the harsh intertidal environment.</title>
        <authorList>
            <person name="Wang D."/>
            <person name="Mao Y."/>
        </authorList>
    </citation>
    <scope>NUCLEOTIDE SEQUENCE</scope>
    <source>
        <tissue evidence="1">Gametophyte</tissue>
    </source>
</reference>